<dbReference type="Proteomes" id="UP001138757">
    <property type="component" value="Unassembled WGS sequence"/>
</dbReference>
<evidence type="ECO:0000313" key="3">
    <source>
        <dbReference type="Proteomes" id="UP001138757"/>
    </source>
</evidence>
<protein>
    <submittedName>
        <fullName evidence="2">KTSC domain-containing protein</fullName>
    </submittedName>
</protein>
<dbReference type="InterPro" id="IPR025309">
    <property type="entry name" value="KTSC_dom"/>
</dbReference>
<dbReference type="AlphaFoldDB" id="A0A9X1IQ65"/>
<evidence type="ECO:0000313" key="2">
    <source>
        <dbReference type="EMBL" id="MBT2186315.1"/>
    </source>
</evidence>
<comment type="caution">
    <text evidence="2">The sequence shown here is derived from an EMBL/GenBank/DDBJ whole genome shotgun (WGS) entry which is preliminary data.</text>
</comment>
<accession>A0A9X1IQ65</accession>
<dbReference type="RefSeq" id="WP_214622069.1">
    <property type="nucleotide sequence ID" value="NZ_JAHGAW010000003.1"/>
</dbReference>
<gene>
    <name evidence="2" type="ORF">KK488_05075</name>
</gene>
<proteinExistence type="predicted"/>
<evidence type="ECO:0000259" key="1">
    <source>
        <dbReference type="Pfam" id="PF13619"/>
    </source>
</evidence>
<sequence>MPSTVIHSYQYDPAACRLDIRFVSGETYSYFDVPQRIVAGLARAISKGRYFQSHIRDRFAYRRDRTGQARAAS</sequence>
<name>A0A9X1IQ65_9SPHN</name>
<dbReference type="Pfam" id="PF13619">
    <property type="entry name" value="KTSC"/>
    <property type="match status" value="1"/>
</dbReference>
<keyword evidence="3" id="KW-1185">Reference proteome</keyword>
<feature type="domain" description="KTSC" evidence="1">
    <location>
        <begin position="3"/>
        <end position="59"/>
    </location>
</feature>
<dbReference type="EMBL" id="JAHGAW010000003">
    <property type="protein sequence ID" value="MBT2186315.1"/>
    <property type="molecule type" value="Genomic_DNA"/>
</dbReference>
<reference evidence="2" key="1">
    <citation type="submission" date="2021-05" db="EMBL/GenBank/DDBJ databases">
        <title>Genome of Sphingobium sp. strain.</title>
        <authorList>
            <person name="Fan R."/>
        </authorList>
    </citation>
    <scope>NUCLEOTIDE SEQUENCE</scope>
    <source>
        <strain evidence="2">H33</strain>
    </source>
</reference>
<organism evidence="2 3">
    <name type="scientific">Sphingobium nicotianae</name>
    <dbReference type="NCBI Taxonomy" id="2782607"/>
    <lineage>
        <taxon>Bacteria</taxon>
        <taxon>Pseudomonadati</taxon>
        <taxon>Pseudomonadota</taxon>
        <taxon>Alphaproteobacteria</taxon>
        <taxon>Sphingomonadales</taxon>
        <taxon>Sphingomonadaceae</taxon>
        <taxon>Sphingobium</taxon>
    </lineage>
</organism>